<proteinExistence type="predicted"/>
<name>A0AAD9WU27_9ROSI</name>
<organism evidence="1 2">
    <name type="scientific">Dipteronia dyeriana</name>
    <dbReference type="NCBI Taxonomy" id="168575"/>
    <lineage>
        <taxon>Eukaryota</taxon>
        <taxon>Viridiplantae</taxon>
        <taxon>Streptophyta</taxon>
        <taxon>Embryophyta</taxon>
        <taxon>Tracheophyta</taxon>
        <taxon>Spermatophyta</taxon>
        <taxon>Magnoliopsida</taxon>
        <taxon>eudicotyledons</taxon>
        <taxon>Gunneridae</taxon>
        <taxon>Pentapetalae</taxon>
        <taxon>rosids</taxon>
        <taxon>malvids</taxon>
        <taxon>Sapindales</taxon>
        <taxon>Sapindaceae</taxon>
        <taxon>Hippocastanoideae</taxon>
        <taxon>Acereae</taxon>
        <taxon>Dipteronia</taxon>
    </lineage>
</organism>
<evidence type="ECO:0000313" key="2">
    <source>
        <dbReference type="Proteomes" id="UP001280121"/>
    </source>
</evidence>
<evidence type="ECO:0000313" key="1">
    <source>
        <dbReference type="EMBL" id="KAK2643859.1"/>
    </source>
</evidence>
<dbReference type="Proteomes" id="UP001280121">
    <property type="component" value="Unassembled WGS sequence"/>
</dbReference>
<dbReference type="EMBL" id="JANJYI010000006">
    <property type="protein sequence ID" value="KAK2643859.1"/>
    <property type="molecule type" value="Genomic_DNA"/>
</dbReference>
<accession>A0AAD9WU27</accession>
<reference evidence="1" key="1">
    <citation type="journal article" date="2023" name="Plant J.">
        <title>Genome sequences and population genomics provide insights into the demographic history, inbreeding, and mutation load of two 'living fossil' tree species of Dipteronia.</title>
        <authorList>
            <person name="Feng Y."/>
            <person name="Comes H.P."/>
            <person name="Chen J."/>
            <person name="Zhu S."/>
            <person name="Lu R."/>
            <person name="Zhang X."/>
            <person name="Li P."/>
            <person name="Qiu J."/>
            <person name="Olsen K.M."/>
            <person name="Qiu Y."/>
        </authorList>
    </citation>
    <scope>NUCLEOTIDE SEQUENCE</scope>
    <source>
        <strain evidence="1">KIB01</strain>
    </source>
</reference>
<keyword evidence="2" id="KW-1185">Reference proteome</keyword>
<comment type="caution">
    <text evidence="1">The sequence shown here is derived from an EMBL/GenBank/DDBJ whole genome shotgun (WGS) entry which is preliminary data.</text>
</comment>
<sequence length="57" mass="6780">MAEQMCERTERLKAYSLLIDVNVNICWNEGDCREDDTEELELHFYVILRGYGTKDFC</sequence>
<dbReference type="AlphaFoldDB" id="A0AAD9WU27"/>
<protein>
    <submittedName>
        <fullName evidence="1">Uncharacterized protein</fullName>
    </submittedName>
</protein>
<gene>
    <name evidence="1" type="ORF">Ddye_019054</name>
</gene>